<evidence type="ECO:0000313" key="2">
    <source>
        <dbReference type="Proteomes" id="UP000608579"/>
    </source>
</evidence>
<sequence length="150" mass="16927">MSSGCGHEYIYQGAVNFFKNKELLLVIESWVCRRCGFVKLGKRGPDFLSSTEGLYPPPEEGKRWYVLVCMVGDEPFIEAYQLKVGDVIRHECPALPEKTSLVLGDDESLRLGVDGPPAGRHFIYRYEDIVKGYVELAKTPPEVVTLTSRR</sequence>
<gene>
    <name evidence="1" type="ORF">EYH45_06410</name>
</gene>
<dbReference type="Proteomes" id="UP000608579">
    <property type="component" value="Unassembled WGS sequence"/>
</dbReference>
<dbReference type="AlphaFoldDB" id="A0A833EAD9"/>
<name>A0A833EAD9_CALS0</name>
<accession>A0A833EAD9</accession>
<dbReference type="EMBL" id="DQVM01000120">
    <property type="protein sequence ID" value="HIQ30179.1"/>
    <property type="molecule type" value="Genomic_DNA"/>
</dbReference>
<protein>
    <submittedName>
        <fullName evidence="1">Uncharacterized protein</fullName>
    </submittedName>
</protein>
<reference evidence="1" key="1">
    <citation type="journal article" date="2020" name="ISME J.">
        <title>Gammaproteobacteria mediating utilization of methyl-, sulfur- and petroleum organic compounds in deep ocean hydrothermal plumes.</title>
        <authorList>
            <person name="Zhou Z."/>
            <person name="Liu Y."/>
            <person name="Pan J."/>
            <person name="Cron B.R."/>
            <person name="Toner B.M."/>
            <person name="Anantharaman K."/>
            <person name="Breier J.A."/>
            <person name="Dick G.J."/>
            <person name="Li M."/>
        </authorList>
    </citation>
    <scope>NUCLEOTIDE SEQUENCE</scope>
    <source>
        <strain evidence="1">SZUA-1515</strain>
    </source>
</reference>
<organism evidence="1 2">
    <name type="scientific">Caldiarchaeum subterraneum</name>
    <dbReference type="NCBI Taxonomy" id="311458"/>
    <lineage>
        <taxon>Archaea</taxon>
        <taxon>Nitrososphaerota</taxon>
        <taxon>Candidatus Caldarchaeales</taxon>
        <taxon>Candidatus Caldarchaeaceae</taxon>
        <taxon>Candidatus Caldarchaeum</taxon>
    </lineage>
</organism>
<proteinExistence type="predicted"/>
<comment type="caution">
    <text evidence="1">The sequence shown here is derived from an EMBL/GenBank/DDBJ whole genome shotgun (WGS) entry which is preliminary data.</text>
</comment>
<evidence type="ECO:0000313" key="1">
    <source>
        <dbReference type="EMBL" id="HIQ30179.1"/>
    </source>
</evidence>